<comment type="caution">
    <text evidence="1">The sequence shown here is derived from an EMBL/GenBank/DDBJ whole genome shotgun (WGS) entry which is preliminary data.</text>
</comment>
<keyword evidence="2" id="KW-1185">Reference proteome</keyword>
<name>A0A8J3MST9_9CHLR</name>
<evidence type="ECO:0000313" key="1">
    <source>
        <dbReference type="EMBL" id="GHO47442.1"/>
    </source>
</evidence>
<proteinExistence type="predicted"/>
<sequence>MELFNHCEESGAILLTLEGWKEVHPFLVTIPVDWPYTIPYGVLYPLKPSKAVQLFVRALQETACSPHLLERSTEELSSVKLYA</sequence>
<dbReference type="AlphaFoldDB" id="A0A8J3MST9"/>
<reference evidence="1" key="1">
    <citation type="submission" date="2020-10" db="EMBL/GenBank/DDBJ databases">
        <title>Taxonomic study of unclassified bacteria belonging to the class Ktedonobacteria.</title>
        <authorList>
            <person name="Yabe S."/>
            <person name="Wang C.M."/>
            <person name="Zheng Y."/>
            <person name="Sakai Y."/>
            <person name="Cavaletti L."/>
            <person name="Monciardini P."/>
            <person name="Donadio S."/>
        </authorList>
    </citation>
    <scope>NUCLEOTIDE SEQUENCE</scope>
    <source>
        <strain evidence="1">SOSP1-1</strain>
    </source>
</reference>
<evidence type="ECO:0000313" key="2">
    <source>
        <dbReference type="Proteomes" id="UP000612362"/>
    </source>
</evidence>
<organism evidence="1 2">
    <name type="scientific">Ktedonospora formicarum</name>
    <dbReference type="NCBI Taxonomy" id="2778364"/>
    <lineage>
        <taxon>Bacteria</taxon>
        <taxon>Bacillati</taxon>
        <taxon>Chloroflexota</taxon>
        <taxon>Ktedonobacteria</taxon>
        <taxon>Ktedonobacterales</taxon>
        <taxon>Ktedonobacteraceae</taxon>
        <taxon>Ktedonospora</taxon>
    </lineage>
</organism>
<dbReference type="EMBL" id="BNJF01000003">
    <property type="protein sequence ID" value="GHO47442.1"/>
    <property type="molecule type" value="Genomic_DNA"/>
</dbReference>
<dbReference type="Proteomes" id="UP000612362">
    <property type="component" value="Unassembled WGS sequence"/>
</dbReference>
<accession>A0A8J3MST9</accession>
<protein>
    <submittedName>
        <fullName evidence="1">Uncharacterized protein</fullName>
    </submittedName>
</protein>
<gene>
    <name evidence="1" type="ORF">KSX_56050</name>
</gene>